<dbReference type="NCBIfam" id="TIGR04176">
    <property type="entry name" value="MarR_EPS"/>
    <property type="match status" value="1"/>
</dbReference>
<dbReference type="KEGG" id="boz:DBV39_04180"/>
<dbReference type="InterPro" id="IPR036388">
    <property type="entry name" value="WH-like_DNA-bd_sf"/>
</dbReference>
<organism evidence="3 4">
    <name type="scientific">Orrella marina</name>
    <dbReference type="NCBI Taxonomy" id="2163011"/>
    <lineage>
        <taxon>Bacteria</taxon>
        <taxon>Pseudomonadati</taxon>
        <taxon>Pseudomonadota</taxon>
        <taxon>Betaproteobacteria</taxon>
        <taxon>Burkholderiales</taxon>
        <taxon>Alcaligenaceae</taxon>
        <taxon>Orrella</taxon>
    </lineage>
</organism>
<dbReference type="AlphaFoldDB" id="A0A2R4XGW1"/>
<dbReference type="Proteomes" id="UP000244571">
    <property type="component" value="Chromosome"/>
</dbReference>
<keyword evidence="4" id="KW-1185">Reference proteome</keyword>
<dbReference type="SUPFAM" id="SSF46785">
    <property type="entry name" value="Winged helix' DNA-binding domain"/>
    <property type="match status" value="1"/>
</dbReference>
<gene>
    <name evidence="3" type="ORF">DBV39_04180</name>
</gene>
<evidence type="ECO:0000256" key="2">
    <source>
        <dbReference type="SAM" id="MobiDB-lite"/>
    </source>
</evidence>
<accession>A0A2R4XGW1</accession>
<evidence type="ECO:0000313" key="3">
    <source>
        <dbReference type="EMBL" id="AWB33050.1"/>
    </source>
</evidence>
<reference evidence="3 4" key="1">
    <citation type="submission" date="2018-04" db="EMBL/GenBank/DDBJ databases">
        <title>Bordetella sp. HZ20 isolated from seawater.</title>
        <authorList>
            <person name="Sun C."/>
        </authorList>
    </citation>
    <scope>NUCLEOTIDE SEQUENCE [LARGE SCALE GENOMIC DNA]</scope>
    <source>
        <strain evidence="3 4">HZ20</strain>
    </source>
</reference>
<name>A0A2R4XGW1_9BURK</name>
<evidence type="ECO:0000256" key="1">
    <source>
        <dbReference type="SAM" id="Coils"/>
    </source>
</evidence>
<dbReference type="EMBL" id="CP028901">
    <property type="protein sequence ID" value="AWB33050.1"/>
    <property type="molecule type" value="Genomic_DNA"/>
</dbReference>
<dbReference type="Gene3D" id="1.10.10.10">
    <property type="entry name" value="Winged helix-like DNA-binding domain superfamily/Winged helix DNA-binding domain"/>
    <property type="match status" value="1"/>
</dbReference>
<sequence length="149" mass="16639">MASRQIHIKEDTDFRILRILQQNPEVSQRDLARELGMSLGGLNYCLKALIDKGFVKLSNYQNSKHKLKYVYVLTPSGLAQKVAMTGRFLKRKMQEHAALQQEIQELRQELSTTESCIAGSNPGVSVNQSDLDSNVDNDGVFSPDAGVSR</sequence>
<feature type="coiled-coil region" evidence="1">
    <location>
        <begin position="89"/>
        <end position="116"/>
    </location>
</feature>
<feature type="region of interest" description="Disordered" evidence="2">
    <location>
        <begin position="121"/>
        <end position="149"/>
    </location>
</feature>
<dbReference type="InterPro" id="IPR036390">
    <property type="entry name" value="WH_DNA-bd_sf"/>
</dbReference>
<proteinExistence type="predicted"/>
<keyword evidence="1" id="KW-0175">Coiled coil</keyword>
<dbReference type="RefSeq" id="WP_108620480.1">
    <property type="nucleotide sequence ID" value="NZ_CP028901.1"/>
</dbReference>
<feature type="compositionally biased region" description="Polar residues" evidence="2">
    <location>
        <begin position="122"/>
        <end position="136"/>
    </location>
</feature>
<dbReference type="Pfam" id="PF13412">
    <property type="entry name" value="HTH_24"/>
    <property type="match status" value="1"/>
</dbReference>
<evidence type="ECO:0000313" key="4">
    <source>
        <dbReference type="Proteomes" id="UP000244571"/>
    </source>
</evidence>
<protein>
    <submittedName>
        <fullName evidence="3">MarR family EPS-associated transcriptional regulator</fullName>
    </submittedName>
</protein>
<dbReference type="OrthoDB" id="8537236at2"/>
<dbReference type="InterPro" id="IPR026433">
    <property type="entry name" value="MarR_EPS"/>
</dbReference>